<dbReference type="AlphaFoldDB" id="A0A5S3QL14"/>
<feature type="domain" description="HNH nuclease" evidence="1">
    <location>
        <begin position="115"/>
        <end position="164"/>
    </location>
</feature>
<accession>A0A5S3QL14</accession>
<evidence type="ECO:0000313" key="3">
    <source>
        <dbReference type="Proteomes" id="UP000306980"/>
    </source>
</evidence>
<keyword evidence="2" id="KW-0255">Endonuclease</keyword>
<comment type="caution">
    <text evidence="2">The sequence shown here is derived from an EMBL/GenBank/DDBJ whole genome shotgun (WGS) entry which is preliminary data.</text>
</comment>
<dbReference type="InterPro" id="IPR052892">
    <property type="entry name" value="NA-targeting_endonuclease"/>
</dbReference>
<dbReference type="GO" id="GO:0004519">
    <property type="term" value="F:endonuclease activity"/>
    <property type="evidence" value="ECO:0007669"/>
    <property type="project" value="UniProtKB-KW"/>
</dbReference>
<dbReference type="EMBL" id="VCIA01000001">
    <property type="protein sequence ID" value="TMN21911.1"/>
    <property type="molecule type" value="Genomic_DNA"/>
</dbReference>
<evidence type="ECO:0000313" key="2">
    <source>
        <dbReference type="EMBL" id="TMN21911.1"/>
    </source>
</evidence>
<proteinExistence type="predicted"/>
<sequence length="187" mass="21717">MQAGSMCTIYKTCKICGETKHFKHFKKCGKRYRDRTSYCINCQDRSHEIIIPNTIYTFDTLELSEEFIKVRHKKRNGKYRYEYWGSLQHARQLVNEGAAGIVHEKLIHRLYTSGELRQMIRERDQFTCGYCGGHGDTIDHIVPKSKGGLLTPVNCVCSCRQCNKQKDDTDVFDFLLRKNKAPIVINS</sequence>
<dbReference type="CDD" id="cd00085">
    <property type="entry name" value="HNHc"/>
    <property type="match status" value="1"/>
</dbReference>
<reference evidence="2 3" key="1">
    <citation type="submission" date="2019-05" db="EMBL/GenBank/DDBJ databases">
        <title>Genomic analysis of Lentibacillus sp. NKC220-2.</title>
        <authorList>
            <person name="Oh Y.J."/>
        </authorList>
    </citation>
    <scope>NUCLEOTIDE SEQUENCE [LARGE SCALE GENOMIC DNA]</scope>
    <source>
        <strain evidence="2 3">NKC220-2</strain>
    </source>
</reference>
<dbReference type="PANTHER" id="PTHR33877">
    <property type="entry name" value="SLL1193 PROTEIN"/>
    <property type="match status" value="1"/>
</dbReference>
<dbReference type="InterPro" id="IPR003615">
    <property type="entry name" value="HNH_nuc"/>
</dbReference>
<dbReference type="InterPro" id="IPR002711">
    <property type="entry name" value="HNH"/>
</dbReference>
<evidence type="ECO:0000259" key="1">
    <source>
        <dbReference type="SMART" id="SM00507"/>
    </source>
</evidence>
<dbReference type="Pfam" id="PF01844">
    <property type="entry name" value="HNH"/>
    <property type="match status" value="1"/>
</dbReference>
<organism evidence="2 3">
    <name type="scientific">Lentibacillus cibarius</name>
    <dbReference type="NCBI Taxonomy" id="2583219"/>
    <lineage>
        <taxon>Bacteria</taxon>
        <taxon>Bacillati</taxon>
        <taxon>Bacillota</taxon>
        <taxon>Bacilli</taxon>
        <taxon>Bacillales</taxon>
        <taxon>Bacillaceae</taxon>
        <taxon>Lentibacillus</taxon>
    </lineage>
</organism>
<keyword evidence="2" id="KW-0540">Nuclease</keyword>
<gene>
    <name evidence="2" type="ORF">FFL34_07125</name>
</gene>
<dbReference type="PANTHER" id="PTHR33877:SF2">
    <property type="entry name" value="OS07G0170200 PROTEIN"/>
    <property type="match status" value="1"/>
</dbReference>
<dbReference type="GO" id="GO:0003676">
    <property type="term" value="F:nucleic acid binding"/>
    <property type="evidence" value="ECO:0007669"/>
    <property type="project" value="InterPro"/>
</dbReference>
<dbReference type="Proteomes" id="UP000306980">
    <property type="component" value="Unassembled WGS sequence"/>
</dbReference>
<dbReference type="Gene3D" id="1.10.30.50">
    <property type="match status" value="1"/>
</dbReference>
<protein>
    <submittedName>
        <fullName evidence="2">HNH endonuclease</fullName>
    </submittedName>
</protein>
<dbReference type="GO" id="GO:0008270">
    <property type="term" value="F:zinc ion binding"/>
    <property type="evidence" value="ECO:0007669"/>
    <property type="project" value="InterPro"/>
</dbReference>
<name>A0A5S3QL14_9BACI</name>
<keyword evidence="2" id="KW-0378">Hydrolase</keyword>
<dbReference type="OrthoDB" id="9802901at2"/>
<dbReference type="SMART" id="SM00507">
    <property type="entry name" value="HNHc"/>
    <property type="match status" value="1"/>
</dbReference>